<protein>
    <submittedName>
        <fullName evidence="2">Adhesin</fullName>
    </submittedName>
</protein>
<dbReference type="Gene3D" id="2.60.40.10">
    <property type="entry name" value="Immunoglobulins"/>
    <property type="match status" value="6"/>
</dbReference>
<accession>A0A2H4U7J5</accession>
<feature type="domain" description="Bacterial Ig-like" evidence="1">
    <location>
        <begin position="1048"/>
        <end position="1119"/>
    </location>
</feature>
<dbReference type="SUPFAM" id="SSF51126">
    <property type="entry name" value="Pectin lyase-like"/>
    <property type="match status" value="1"/>
</dbReference>
<feature type="domain" description="Bacterial Ig-like" evidence="1">
    <location>
        <begin position="1131"/>
        <end position="1206"/>
    </location>
</feature>
<name>A0A2H4U7J5_METSM</name>
<evidence type="ECO:0000259" key="1">
    <source>
        <dbReference type="Pfam" id="PF16640"/>
    </source>
</evidence>
<dbReference type="InterPro" id="IPR011050">
    <property type="entry name" value="Pectin_lyase_fold/virulence"/>
</dbReference>
<feature type="domain" description="Bacterial Ig-like" evidence="1">
    <location>
        <begin position="1220"/>
        <end position="1295"/>
    </location>
</feature>
<evidence type="ECO:0000313" key="3">
    <source>
        <dbReference type="Proteomes" id="UP000232133"/>
    </source>
</evidence>
<dbReference type="InterPro" id="IPR013783">
    <property type="entry name" value="Ig-like_fold"/>
</dbReference>
<reference evidence="2 3" key="1">
    <citation type="submission" date="2016-10" db="EMBL/GenBank/DDBJ databases">
        <authorList>
            <person name="Varghese N."/>
        </authorList>
    </citation>
    <scope>NUCLEOTIDE SEQUENCE [LARGE SCALE GENOMIC DNA]</scope>
    <source>
        <strain evidence="2 3">KB11</strain>
    </source>
</reference>
<gene>
    <name evidence="2" type="ORF">BK798_06545</name>
</gene>
<dbReference type="InterPro" id="IPR008964">
    <property type="entry name" value="Invasin/intimin_cell_adhesion"/>
</dbReference>
<dbReference type="InterPro" id="IPR032109">
    <property type="entry name" value="Big_3_5"/>
</dbReference>
<evidence type="ECO:0000313" key="2">
    <source>
        <dbReference type="EMBL" id="ATZ60101.1"/>
    </source>
</evidence>
<sequence>MKHGGLLTAVLILILCSLLGLASVSAVDLTNDTLDDFQGDPVIGEINNNNAVGEKNNGDCLYVSVNGNSYANATSWGSATNSLDWAIYLAKDNTTIYIDNGTYSGSANSKINIAKSVNIVGSANTVFDGLNKNYFFTISDGVTVSISNITFINAFKKADLYHDQKSVYGAVLDVKKATVFISNCAFNNNRIEHTSSISKDNYGAAISNSGNMTIINSRFNSNSMTSEARNSAHGSDVYNNGTLKIFDSTFKGSYVGDFAFGGSISNNGNLTLTRVVMSGSSTAQQVKGAVLFNSGNCTMINSTIKDSFVTRALFNTLYGVVYNEGSLKAVGCIFANNGGIKDSAIPVYKGTVNIYTVGEIDISYSAFLNNKPLAESYADFFADGGENICLDNNWWGSNKKPVNKSNVDKVNSWMMLVGSPEYSALNINESTDISAIWKSSSGKPVDISLFPIFDVSFNTWVNGTAQTITKKLDNGSAVISYNWTQKKGSYEVSISLWDFTQKVLVDVGKLVSNMTVSVNDINYTETLVVDVAVNGIDSILPEGNVSLIIGGKTYTENLVNGKATFNIPDLLAGNHTLNLVYMGNDEYFRSFVHKTVTVNKCPINLNISIPEINVGEIAKVNIHTSPKGVQIYAYLSINGKRVQMIVINKEDIQVTIRNYGGAGVYNITIETWGSELDEQLYEMASVSGLLKVNKYDTNLSVNASDVKAGENATITIKINPKDVKGEATLIINGVESKIFLKDEITEITLHNLTGGKYDVTVIYPGDNKYAGSTASTSFVVLKESCNLTVDVIQNDDLTGIVNIKTNPGNCTGLIGVYVNNVLYQARLVNGIANVSVNFTKGTNYVYVYYPGDNYYDDASWNTTVNISAKCILTGEDIIMVEEDGSKYTVKVTDLDGNPFTYVIVLIEVNGTTYKVTTNNAGKASLPLNLASGNYTISATYDYTTVYNTITVKPLDFNLTVADIGYGENAIINANFNALINGTVTFIIKNHLNKTVDVISGNARYSLSGLKLGTYTVEAVYNSKLSKTATFTVSKGTPKLDVDIKDVLAGQDEVITVTLPNDATGEITFIVDGTIYKRTLNNGIAAIAISDLTLGNHSLRVIYSGDANYNSNAADMTFNIKNSLSETVIDVNNTVYGENITVIASVTSGATGNVTFILGNLTKTVEITNGKAIVNFNKLNAGTYSVRADYLGNSVYSKSSDEKSFDVAKANSNIEIITGEIEFNKNVRIWAVVNDDATGNVTFRILGLYSPRNKTIVGGNASWLISPLNSGSYVVVATYNGDNNYLSSNTTMVISVNQTVSVLKVNVEVYEDDMVVTAILKTQDGQLITGDVALEINTKFYKIVVVDGIGVRSIEKPSVGKYTYSATYKGTDKISRAVDTGVFEVLPVDYNVILNAPDVEMIYHDGTRFVATLTDKQGNPIDGAAIEITINGRSYDKITDEKGSVSLGLNLDSGIYSVVVKFKGLLNYTPITKYANVTIEPTVKGLDVVKMFRNSTQYYAIFTDSQGNFLKNKNVQFNINGVFYTKTTNDKGIAMMGINLNPGKYVITVINLVTGEQSSNIITVKSLIVQKDLTKYYLNASRFEATIYNKDGSLAVNKEVTFNINGVFYHRTTDSNGVASLGISLRPGEYIITTMFDGLAIGNKVTVLPTLVTKNLNMKYLDGSSFTAQTLDGQGKPLANQNVSFNVNGVFYYKVTDNNGIAKLNIRLMPGEYIITSCWNNFQTGNTIRIF</sequence>
<dbReference type="EMBL" id="CP017803">
    <property type="protein sequence ID" value="ATZ60101.1"/>
    <property type="molecule type" value="Genomic_DNA"/>
</dbReference>
<dbReference type="RefSeq" id="WP_100815636.1">
    <property type="nucleotide sequence ID" value="NZ_CP017803.1"/>
</dbReference>
<dbReference type="GeneID" id="35119021"/>
<dbReference type="Pfam" id="PF16640">
    <property type="entry name" value="Big_3_5"/>
    <property type="match status" value="3"/>
</dbReference>
<organism evidence="2 3">
    <name type="scientific">Methanobrevibacter smithii</name>
    <dbReference type="NCBI Taxonomy" id="2173"/>
    <lineage>
        <taxon>Archaea</taxon>
        <taxon>Methanobacteriati</taxon>
        <taxon>Methanobacteriota</taxon>
        <taxon>Methanomada group</taxon>
        <taxon>Methanobacteria</taxon>
        <taxon>Methanobacteriales</taxon>
        <taxon>Methanobacteriaceae</taxon>
        <taxon>Methanobrevibacter</taxon>
    </lineage>
</organism>
<dbReference type="SUPFAM" id="SSF49373">
    <property type="entry name" value="Invasin/intimin cell-adhesion fragments"/>
    <property type="match status" value="1"/>
</dbReference>
<dbReference type="Proteomes" id="UP000232133">
    <property type="component" value="Chromosome"/>
</dbReference>
<proteinExistence type="predicted"/>